<dbReference type="Pfam" id="PF08294">
    <property type="entry name" value="TIM21"/>
    <property type="match status" value="1"/>
</dbReference>
<comment type="subunit">
    <text evidence="8">Component of the TIM23 complex.</text>
</comment>
<dbReference type="PANTHER" id="PTHR13032">
    <property type="entry name" value="MITOCHONDRIAL IMPORT INNER MEMBRANE TRANSLOCASE SUBUNIT TIM21"/>
    <property type="match status" value="1"/>
</dbReference>
<evidence type="ECO:0000256" key="2">
    <source>
        <dbReference type="ARBA" id="ARBA00010867"/>
    </source>
</evidence>
<keyword evidence="8" id="KW-0811">Translocation</keyword>
<keyword evidence="4" id="KW-0809">Transit peptide</keyword>
<comment type="caution">
    <text evidence="9">The sequence shown here is derived from an EMBL/GenBank/DDBJ whole genome shotgun (WGS) entry which is preliminary data.</text>
</comment>
<comment type="subcellular location">
    <subcellularLocation>
        <location evidence="8">Mitochondrion inner membrane</location>
        <topology evidence="8">Single-pass membrane protein</topology>
    </subcellularLocation>
    <subcellularLocation>
        <location evidence="1">Mitochondrion membrane</location>
        <topology evidence="1">Single-pass membrane protein</topology>
    </subcellularLocation>
</comment>
<evidence type="ECO:0000313" key="10">
    <source>
        <dbReference type="Proteomes" id="UP001152888"/>
    </source>
</evidence>
<dbReference type="OrthoDB" id="436405at2759"/>
<name>A0A9P0PJ78_ACAOB</name>
<dbReference type="InterPro" id="IPR038552">
    <property type="entry name" value="Tim21_IMS_sf"/>
</dbReference>
<dbReference type="Proteomes" id="UP001152888">
    <property type="component" value="Unassembled WGS sequence"/>
</dbReference>
<dbReference type="GO" id="GO:0005744">
    <property type="term" value="C:TIM23 mitochondrial import inner membrane translocase complex"/>
    <property type="evidence" value="ECO:0007669"/>
    <property type="project" value="UniProtKB-UniRule"/>
</dbReference>
<comment type="similarity">
    <text evidence="2 8">Belongs to the TIM21 family.</text>
</comment>
<dbReference type="PANTHER" id="PTHR13032:SF6">
    <property type="entry name" value="MITOCHONDRIAL IMPORT INNER MEMBRANE TRANSLOCASE SUBUNIT TIM21"/>
    <property type="match status" value="1"/>
</dbReference>
<proteinExistence type="inferred from homology"/>
<evidence type="ECO:0000256" key="3">
    <source>
        <dbReference type="ARBA" id="ARBA00022692"/>
    </source>
</evidence>
<keyword evidence="8" id="KW-0653">Protein transport</keyword>
<feature type="transmembrane region" description="Helical" evidence="8">
    <location>
        <begin position="67"/>
        <end position="88"/>
    </location>
</feature>
<dbReference type="InterPro" id="IPR013261">
    <property type="entry name" value="Tim21"/>
</dbReference>
<organism evidence="9 10">
    <name type="scientific">Acanthoscelides obtectus</name>
    <name type="common">Bean weevil</name>
    <name type="synonym">Bruchus obtectus</name>
    <dbReference type="NCBI Taxonomy" id="200917"/>
    <lineage>
        <taxon>Eukaryota</taxon>
        <taxon>Metazoa</taxon>
        <taxon>Ecdysozoa</taxon>
        <taxon>Arthropoda</taxon>
        <taxon>Hexapoda</taxon>
        <taxon>Insecta</taxon>
        <taxon>Pterygota</taxon>
        <taxon>Neoptera</taxon>
        <taxon>Endopterygota</taxon>
        <taxon>Coleoptera</taxon>
        <taxon>Polyphaga</taxon>
        <taxon>Cucujiformia</taxon>
        <taxon>Chrysomeloidea</taxon>
        <taxon>Chrysomelidae</taxon>
        <taxon>Bruchinae</taxon>
        <taxon>Bruchini</taxon>
        <taxon>Acanthoscelides</taxon>
    </lineage>
</organism>
<gene>
    <name evidence="9" type="ORF">ACAOBT_LOCUS16961</name>
</gene>
<keyword evidence="8" id="KW-0999">Mitochondrion inner membrane</keyword>
<keyword evidence="6 8" id="KW-0496">Mitochondrion</keyword>
<keyword evidence="10" id="KW-1185">Reference proteome</keyword>
<keyword evidence="7 8" id="KW-0472">Membrane</keyword>
<dbReference type="EMBL" id="CAKOFQ010006988">
    <property type="protein sequence ID" value="CAH1985953.1"/>
    <property type="molecule type" value="Genomic_DNA"/>
</dbReference>
<comment type="function">
    <text evidence="8">Essential component of the TIM23 complex, a complex that mediates the translocation of transit peptide-containing proteins across the mitochondrial inner membrane.</text>
</comment>
<evidence type="ECO:0000313" key="9">
    <source>
        <dbReference type="EMBL" id="CAH1985953.1"/>
    </source>
</evidence>
<evidence type="ECO:0000256" key="6">
    <source>
        <dbReference type="ARBA" id="ARBA00023128"/>
    </source>
</evidence>
<reference evidence="9" key="1">
    <citation type="submission" date="2022-03" db="EMBL/GenBank/DDBJ databases">
        <authorList>
            <person name="Sayadi A."/>
        </authorList>
    </citation>
    <scope>NUCLEOTIDE SEQUENCE</scope>
</reference>
<evidence type="ECO:0000256" key="7">
    <source>
        <dbReference type="ARBA" id="ARBA00023136"/>
    </source>
</evidence>
<keyword evidence="5 8" id="KW-1133">Transmembrane helix</keyword>
<dbReference type="Gene3D" id="3.10.450.320">
    <property type="entry name" value="Mitochondrial import inner membrane translocase subunit Tim21"/>
    <property type="match status" value="1"/>
</dbReference>
<evidence type="ECO:0000256" key="8">
    <source>
        <dbReference type="RuleBase" id="RU367142"/>
    </source>
</evidence>
<protein>
    <recommendedName>
        <fullName evidence="8">Mitochondrial import inner membrane translocase subunit Tim21</fullName>
    </recommendedName>
</protein>
<evidence type="ECO:0000256" key="4">
    <source>
        <dbReference type="ARBA" id="ARBA00022946"/>
    </source>
</evidence>
<keyword evidence="8" id="KW-0813">Transport</keyword>
<evidence type="ECO:0000256" key="1">
    <source>
        <dbReference type="ARBA" id="ARBA00004304"/>
    </source>
</evidence>
<dbReference type="AlphaFoldDB" id="A0A9P0PJ78"/>
<keyword evidence="3 8" id="KW-0812">Transmembrane</keyword>
<sequence>MFPAIRIVNPSLPRYHQLAKLSPLLYQKLIRRYKSTKTGELSTSTRSEVTTDVKPIGEKVKEATKTVSYLGVILVGVGVTGTLFYAVFNELFSSKSPNNIYSKAAKRCIEDSRVEDKLGYPITTYGEQTRRGRRQHVSHVTYVGKDGRKHLRMKFHLKGAFHTGTAHLDMFENDSGDYEYRYLFVQVDDMLKNTIILEDNRTQLPNSFLPSSPSYEDLKF</sequence>
<dbReference type="GO" id="GO:0030150">
    <property type="term" value="P:protein import into mitochondrial matrix"/>
    <property type="evidence" value="ECO:0007669"/>
    <property type="project" value="UniProtKB-UniRule"/>
</dbReference>
<evidence type="ECO:0000256" key="5">
    <source>
        <dbReference type="ARBA" id="ARBA00022989"/>
    </source>
</evidence>
<accession>A0A9P0PJ78</accession>